<gene>
    <name evidence="2" type="ORF">NCTC11343_04232</name>
</gene>
<proteinExistence type="predicted"/>
<dbReference type="Gene3D" id="3.30.565.10">
    <property type="entry name" value="Histidine kinase-like ATPase, C-terminal domain"/>
    <property type="match status" value="1"/>
</dbReference>
<dbReference type="InterPro" id="IPR036890">
    <property type="entry name" value="HATPase_C_sf"/>
</dbReference>
<dbReference type="AlphaFoldDB" id="A0A2X2LFL4"/>
<dbReference type="PANTHER" id="PTHR32387:SF0">
    <property type="entry name" value="PROTEIN NO VEIN"/>
    <property type="match status" value="1"/>
</dbReference>
<dbReference type="InterPro" id="IPR052957">
    <property type="entry name" value="Auxin_embryo_med"/>
</dbReference>
<sequence>MNAKDLVEQIFEEKAKNDSNSRDLARLINTLSKTVFGHINRFVFELLQNADDASTGSDKQIDVSFRLLENYLVFSHSGAHFTESDVRGISGIGNKASEKDKSVEKTGYKGIGFKSVFGSSDYAHIISGDYSFRFDKRYEGYKNYEEYPWQVIPIWTNNPVDEVTTYCDPIRVNTIIAVSNRDIILTEIEKVLKDCQIMLFLRRIGTITFYDHENIITQLSKGLEEDGVINLYNNTKRN</sequence>
<name>A0A2X2LFL4_SPHMU</name>
<dbReference type="RefSeq" id="WP_112375749.1">
    <property type="nucleotide sequence ID" value="NZ_CP069793.1"/>
</dbReference>
<dbReference type="PANTHER" id="PTHR32387">
    <property type="entry name" value="WU:FJ29H11"/>
    <property type="match status" value="1"/>
</dbReference>
<organism evidence="2 3">
    <name type="scientific">Sphingobacterium multivorum</name>
    <dbReference type="NCBI Taxonomy" id="28454"/>
    <lineage>
        <taxon>Bacteria</taxon>
        <taxon>Pseudomonadati</taxon>
        <taxon>Bacteroidota</taxon>
        <taxon>Sphingobacteriia</taxon>
        <taxon>Sphingobacteriales</taxon>
        <taxon>Sphingobacteriaceae</taxon>
        <taxon>Sphingobacterium</taxon>
    </lineage>
</organism>
<protein>
    <recommendedName>
        <fullName evidence="1">Sacsin/Nov domain-containing protein</fullName>
    </recommendedName>
</protein>
<dbReference type="Proteomes" id="UP000251241">
    <property type="component" value="Unassembled WGS sequence"/>
</dbReference>
<reference evidence="2 3" key="1">
    <citation type="submission" date="2018-06" db="EMBL/GenBank/DDBJ databases">
        <authorList>
            <consortium name="Pathogen Informatics"/>
            <person name="Doyle S."/>
        </authorList>
    </citation>
    <scope>NUCLEOTIDE SEQUENCE [LARGE SCALE GENOMIC DNA]</scope>
    <source>
        <strain evidence="2 3">NCTC11343</strain>
    </source>
</reference>
<evidence type="ECO:0000259" key="1">
    <source>
        <dbReference type="Pfam" id="PF25794"/>
    </source>
</evidence>
<dbReference type="InterPro" id="IPR058210">
    <property type="entry name" value="SACS/Nov_dom"/>
</dbReference>
<dbReference type="EMBL" id="UAUU01000011">
    <property type="protein sequence ID" value="SPZ92179.1"/>
    <property type="molecule type" value="Genomic_DNA"/>
</dbReference>
<feature type="domain" description="Sacsin/Nov" evidence="1">
    <location>
        <begin position="78"/>
        <end position="141"/>
    </location>
</feature>
<dbReference type="NCBIfam" id="NF047352">
    <property type="entry name" value="P_loop_sacsin"/>
    <property type="match status" value="1"/>
</dbReference>
<dbReference type="GeneID" id="97182018"/>
<dbReference type="Pfam" id="PF25794">
    <property type="entry name" value="SACS"/>
    <property type="match status" value="1"/>
</dbReference>
<accession>A0A2X2LFL4</accession>
<dbReference type="SUPFAM" id="SSF55874">
    <property type="entry name" value="ATPase domain of HSP90 chaperone/DNA topoisomerase II/histidine kinase"/>
    <property type="match status" value="1"/>
</dbReference>
<evidence type="ECO:0000313" key="2">
    <source>
        <dbReference type="EMBL" id="SPZ92179.1"/>
    </source>
</evidence>
<evidence type="ECO:0000313" key="3">
    <source>
        <dbReference type="Proteomes" id="UP000251241"/>
    </source>
</evidence>